<dbReference type="Proteomes" id="UP000068210">
    <property type="component" value="Chromosome"/>
</dbReference>
<dbReference type="AlphaFoldDB" id="A0A0C4WRD8"/>
<dbReference type="STRING" id="1328314.Achr_14400"/>
<dbReference type="InterPro" id="IPR011990">
    <property type="entry name" value="TPR-like_helical_dom_sf"/>
</dbReference>
<proteinExistence type="predicted"/>
<dbReference type="SUPFAM" id="SSF48452">
    <property type="entry name" value="TPR-like"/>
    <property type="match status" value="1"/>
</dbReference>
<dbReference type="HOGENOM" id="CLU_094914_0_0_6"/>
<dbReference type="Pfam" id="PF14559">
    <property type="entry name" value="TPR_19"/>
    <property type="match status" value="1"/>
</dbReference>
<gene>
    <name evidence="1" type="ORF">Achr_14400</name>
</gene>
<evidence type="ECO:0000313" key="2">
    <source>
        <dbReference type="Proteomes" id="UP000068210"/>
    </source>
</evidence>
<protein>
    <submittedName>
        <fullName evidence="1">Uncharacterized protein</fullName>
    </submittedName>
</protein>
<organism evidence="1 2">
    <name type="scientific">Azotobacter chroococcum NCIMB 8003</name>
    <dbReference type="NCBI Taxonomy" id="1328314"/>
    <lineage>
        <taxon>Bacteria</taxon>
        <taxon>Pseudomonadati</taxon>
        <taxon>Pseudomonadota</taxon>
        <taxon>Gammaproteobacteria</taxon>
        <taxon>Pseudomonadales</taxon>
        <taxon>Pseudomonadaceae</taxon>
        <taxon>Azotobacter</taxon>
    </lineage>
</organism>
<evidence type="ECO:0000313" key="1">
    <source>
        <dbReference type="EMBL" id="AJE20907.1"/>
    </source>
</evidence>
<accession>A0A0C4WRD8</accession>
<dbReference type="KEGG" id="acx:Achr_14400"/>
<sequence length="218" mass="23604">MNTSLLRALLLGGALAFSLPGFALSDAGTLSLRHLQNRWAEINYQLPEAQREVAFERLAGEAEAALKSEPNSAELLIWRGIVLSTWAGARGGLGALDLAKQARASFEQALAIDPKALDGSAYTSLGTLYYQVPGWPLGFGDDERAETLLKQALGLNPDGIDPNYFYADFLYREKRYPEALAALQKAQAAPPRPGRGVADAGRHREVEALLGKVRAELK</sequence>
<dbReference type="Gene3D" id="1.25.40.10">
    <property type="entry name" value="Tetratricopeptide repeat domain"/>
    <property type="match status" value="1"/>
</dbReference>
<reference evidence="1 2" key="1">
    <citation type="journal article" date="2015" name="PLoS ONE">
        <title>Azotobacter Genomes: The Genome of Azotobacter chroococcum NCIMB 8003 (ATCC 4412).</title>
        <authorList>
            <person name="Robson R.L."/>
            <person name="Jones R."/>
            <person name="Robson R.M."/>
            <person name="Schwartz A."/>
            <person name="Richardson T.H."/>
        </authorList>
    </citation>
    <scope>NUCLEOTIDE SEQUENCE [LARGE SCALE GENOMIC DNA]</scope>
    <source>
        <strain evidence="1 2">NCIMB 8003</strain>
    </source>
</reference>
<dbReference type="EMBL" id="CP010415">
    <property type="protein sequence ID" value="AJE20907.1"/>
    <property type="molecule type" value="Genomic_DNA"/>
</dbReference>
<name>A0A0C4WRD8_9GAMM</name>
<dbReference type="RefSeq" id="WP_039803140.1">
    <property type="nucleotide sequence ID" value="NZ_CP010415.1"/>
</dbReference>
<keyword evidence="2" id="KW-1185">Reference proteome</keyword>